<feature type="non-terminal residue" evidence="2">
    <location>
        <position position="1"/>
    </location>
</feature>
<accession>A0AAI9VB93</accession>
<dbReference type="AlphaFoldDB" id="A0AAI9VB93"/>
<comment type="caution">
    <text evidence="2">The sequence shown here is derived from an EMBL/GenBank/DDBJ whole genome shotgun (WGS) entry which is preliminary data.</text>
</comment>
<sequence>LGRPQAFRSPHPSECRRSDNLSSLALTIQQSVGHHRMHRIRLAQTLPYLASFSASHRSAPIRQHITLRGPASTPAAPETAPAGSTVPLLHRDRVEPSSAVLPRTFRPTSSVAKDNGQRST</sequence>
<protein>
    <submittedName>
        <fullName evidence="2">Uncharacterized protein</fullName>
    </submittedName>
</protein>
<feature type="region of interest" description="Disordered" evidence="1">
    <location>
        <begin position="68"/>
        <end position="120"/>
    </location>
</feature>
<gene>
    <name evidence="2" type="ORF">CCUS01_16932</name>
</gene>
<feature type="compositionally biased region" description="Low complexity" evidence="1">
    <location>
        <begin position="69"/>
        <end position="85"/>
    </location>
</feature>
<dbReference type="EMBL" id="MPDP01000151">
    <property type="protein sequence ID" value="KAK1475172.1"/>
    <property type="molecule type" value="Genomic_DNA"/>
</dbReference>
<name>A0AAI9VB93_9PEZI</name>
<reference evidence="2" key="1">
    <citation type="submission" date="2016-11" db="EMBL/GenBank/DDBJ databases">
        <title>The genome sequence of Colletotrichum cuscutae.</title>
        <authorList>
            <person name="Baroncelli R."/>
        </authorList>
    </citation>
    <scope>NUCLEOTIDE SEQUENCE</scope>
    <source>
        <strain evidence="2">IMI 304802</strain>
    </source>
</reference>
<proteinExistence type="predicted"/>
<keyword evidence="3" id="KW-1185">Reference proteome</keyword>
<dbReference type="Proteomes" id="UP001239213">
    <property type="component" value="Unassembled WGS sequence"/>
</dbReference>
<evidence type="ECO:0000256" key="1">
    <source>
        <dbReference type="SAM" id="MobiDB-lite"/>
    </source>
</evidence>
<organism evidence="2 3">
    <name type="scientific">Colletotrichum cuscutae</name>
    <dbReference type="NCBI Taxonomy" id="1209917"/>
    <lineage>
        <taxon>Eukaryota</taxon>
        <taxon>Fungi</taxon>
        <taxon>Dikarya</taxon>
        <taxon>Ascomycota</taxon>
        <taxon>Pezizomycotina</taxon>
        <taxon>Sordariomycetes</taxon>
        <taxon>Hypocreomycetidae</taxon>
        <taxon>Glomerellales</taxon>
        <taxon>Glomerellaceae</taxon>
        <taxon>Colletotrichum</taxon>
        <taxon>Colletotrichum acutatum species complex</taxon>
    </lineage>
</organism>
<evidence type="ECO:0000313" key="2">
    <source>
        <dbReference type="EMBL" id="KAK1475172.1"/>
    </source>
</evidence>
<feature type="compositionally biased region" description="Polar residues" evidence="1">
    <location>
        <begin position="106"/>
        <end position="120"/>
    </location>
</feature>
<evidence type="ECO:0000313" key="3">
    <source>
        <dbReference type="Proteomes" id="UP001239213"/>
    </source>
</evidence>